<reference evidence="1 2" key="1">
    <citation type="submission" date="2019-02" db="EMBL/GenBank/DDBJ databases">
        <title>Genome sequencing of the rare red list fungi Hericium alpestre (H. flagellum).</title>
        <authorList>
            <person name="Buettner E."/>
            <person name="Kellner H."/>
        </authorList>
    </citation>
    <scope>NUCLEOTIDE SEQUENCE [LARGE SCALE GENOMIC DNA]</scope>
    <source>
        <strain evidence="1 2">DSM 108284</strain>
    </source>
</reference>
<name>A0A4Y9ZT12_9AGAM</name>
<evidence type="ECO:0000313" key="1">
    <source>
        <dbReference type="EMBL" id="TFY77197.1"/>
    </source>
</evidence>
<evidence type="ECO:0000313" key="2">
    <source>
        <dbReference type="Proteomes" id="UP000298061"/>
    </source>
</evidence>
<comment type="caution">
    <text evidence="1">The sequence shown here is derived from an EMBL/GenBank/DDBJ whole genome shotgun (WGS) entry which is preliminary data.</text>
</comment>
<keyword evidence="2" id="KW-1185">Reference proteome</keyword>
<dbReference type="OrthoDB" id="2683015at2759"/>
<proteinExistence type="predicted"/>
<dbReference type="AlphaFoldDB" id="A0A4Y9ZT12"/>
<sequence length="175" mass="19478">MSSSGWHNRCAVSKKLDIRVSTGSCPRTFPGADKSTRLIHAKQVAFDTQIAAEARAAVKGKRKLAHITGGINDLQGQPSPPFDADDWDDEPADSDIELSAEGDKAEHLHRYAGCIQIELIWQGCLSPTPTTVYTAISLHTLELYHHICARQPRLSMQAWVRIICDMHNVMYRKTL</sequence>
<protein>
    <submittedName>
        <fullName evidence="1">Uncharacterized protein</fullName>
    </submittedName>
</protein>
<dbReference type="Proteomes" id="UP000298061">
    <property type="component" value="Unassembled WGS sequence"/>
</dbReference>
<organism evidence="1 2">
    <name type="scientific">Hericium alpestre</name>
    <dbReference type="NCBI Taxonomy" id="135208"/>
    <lineage>
        <taxon>Eukaryota</taxon>
        <taxon>Fungi</taxon>
        <taxon>Dikarya</taxon>
        <taxon>Basidiomycota</taxon>
        <taxon>Agaricomycotina</taxon>
        <taxon>Agaricomycetes</taxon>
        <taxon>Russulales</taxon>
        <taxon>Hericiaceae</taxon>
        <taxon>Hericium</taxon>
    </lineage>
</organism>
<accession>A0A4Y9ZT12</accession>
<gene>
    <name evidence="1" type="ORF">EWM64_g6815</name>
</gene>
<dbReference type="EMBL" id="SFCI01000978">
    <property type="protein sequence ID" value="TFY77197.1"/>
    <property type="molecule type" value="Genomic_DNA"/>
</dbReference>